<protein>
    <recommendedName>
        <fullName evidence="2">peptidylprolyl isomerase</fullName>
        <ecNumber evidence="2">5.2.1.8</ecNumber>
    </recommendedName>
</protein>
<dbReference type="Gene3D" id="3.10.50.40">
    <property type="match status" value="1"/>
</dbReference>
<keyword evidence="3" id="KW-0732">Signal</keyword>
<dbReference type="EC" id="5.2.1.8" evidence="2"/>
<keyword evidence="4" id="KW-0697">Rotamase</keyword>
<dbReference type="AlphaFoldDB" id="H5SPB1"/>
<accession>H5SPB1</accession>
<dbReference type="SUPFAM" id="SSF54534">
    <property type="entry name" value="FKBP-like"/>
    <property type="match status" value="1"/>
</dbReference>
<proteinExistence type="predicted"/>
<evidence type="ECO:0000256" key="5">
    <source>
        <dbReference type="ARBA" id="ARBA00023235"/>
    </source>
</evidence>
<dbReference type="PANTHER" id="PTHR47245">
    <property type="entry name" value="PEPTIDYLPROLYL ISOMERASE"/>
    <property type="match status" value="1"/>
</dbReference>
<evidence type="ECO:0000313" key="7">
    <source>
        <dbReference type="EMBL" id="BAL58003.1"/>
    </source>
</evidence>
<gene>
    <name evidence="7" type="ORF">HGMM_F53F08C40</name>
</gene>
<dbReference type="InterPro" id="IPR046357">
    <property type="entry name" value="PPIase_dom_sf"/>
</dbReference>
<feature type="domain" description="PpiC" evidence="6">
    <location>
        <begin position="25"/>
        <end position="115"/>
    </location>
</feature>
<dbReference type="Pfam" id="PF13145">
    <property type="entry name" value="Rotamase_2"/>
    <property type="match status" value="1"/>
</dbReference>
<reference evidence="7" key="1">
    <citation type="journal article" date="2005" name="Environ. Microbiol.">
        <title>Genetic and functional properties of uncultivated thermophilic crenarchaeotes from a subsurface gold mine as revealed by analysis of genome fragments.</title>
        <authorList>
            <person name="Nunoura T."/>
            <person name="Hirayama H."/>
            <person name="Takami H."/>
            <person name="Oida H."/>
            <person name="Nishi S."/>
            <person name="Shimamura S."/>
            <person name="Suzuki Y."/>
            <person name="Inagaki F."/>
            <person name="Takai K."/>
            <person name="Nealson K.H."/>
            <person name="Horikoshi K."/>
        </authorList>
    </citation>
    <scope>NUCLEOTIDE SEQUENCE</scope>
</reference>
<comment type="catalytic activity">
    <reaction evidence="1">
        <text>[protein]-peptidylproline (omega=180) = [protein]-peptidylproline (omega=0)</text>
        <dbReference type="Rhea" id="RHEA:16237"/>
        <dbReference type="Rhea" id="RHEA-COMP:10747"/>
        <dbReference type="Rhea" id="RHEA-COMP:10748"/>
        <dbReference type="ChEBI" id="CHEBI:83833"/>
        <dbReference type="ChEBI" id="CHEBI:83834"/>
        <dbReference type="EC" id="5.2.1.8"/>
    </reaction>
</comment>
<dbReference type="InterPro" id="IPR050245">
    <property type="entry name" value="PrsA_foldase"/>
</dbReference>
<evidence type="ECO:0000256" key="1">
    <source>
        <dbReference type="ARBA" id="ARBA00000971"/>
    </source>
</evidence>
<dbReference type="InterPro" id="IPR000297">
    <property type="entry name" value="PPIase_PpiC"/>
</dbReference>
<dbReference type="GO" id="GO:0003755">
    <property type="term" value="F:peptidyl-prolyl cis-trans isomerase activity"/>
    <property type="evidence" value="ECO:0007669"/>
    <property type="project" value="UniProtKB-KW"/>
</dbReference>
<evidence type="ECO:0000256" key="2">
    <source>
        <dbReference type="ARBA" id="ARBA00013194"/>
    </source>
</evidence>
<dbReference type="PROSITE" id="PS50198">
    <property type="entry name" value="PPIC_PPIASE_2"/>
    <property type="match status" value="1"/>
</dbReference>
<keyword evidence="5 7" id="KW-0413">Isomerase</keyword>
<dbReference type="PANTHER" id="PTHR47245:SF1">
    <property type="entry name" value="FOLDASE PROTEIN PRSA"/>
    <property type="match status" value="1"/>
</dbReference>
<sequence length="184" mass="21301">EEKVQIKDRDLMNYYKAHEKEFVRPQMIRIRQIVVSSEKEANQIMESLKKGERFEELAKKHSIGPGKENGGLLAPMKLSDIPPELAKTVEALKNRGDIGGPVKTSLGYCILKLEERIQGQKIAFENVKDELRERLLQKERMERFRKYIDELKGKRRIAVNEKSLERISLPSTPLPKGRVNPHNE</sequence>
<reference evidence="7" key="2">
    <citation type="journal article" date="2012" name="PLoS ONE">
        <title>A Deeply Branching Thermophilic Bacterium with an Ancient Acetyl-CoA Pathway Dominates a Subsurface Ecosystem.</title>
        <authorList>
            <person name="Takami H."/>
            <person name="Noguchi H."/>
            <person name="Takaki Y."/>
            <person name="Uchiyama I."/>
            <person name="Toyoda A."/>
            <person name="Nishi S."/>
            <person name="Chee G.-J."/>
            <person name="Arai W."/>
            <person name="Nunoura T."/>
            <person name="Itoh T."/>
            <person name="Hattori M."/>
            <person name="Takai K."/>
        </authorList>
    </citation>
    <scope>NUCLEOTIDE SEQUENCE</scope>
</reference>
<name>H5SPB1_9ZZZZ</name>
<evidence type="ECO:0000259" key="6">
    <source>
        <dbReference type="PROSITE" id="PS50198"/>
    </source>
</evidence>
<dbReference type="EMBL" id="AP011790">
    <property type="protein sequence ID" value="BAL58003.1"/>
    <property type="molecule type" value="Genomic_DNA"/>
</dbReference>
<evidence type="ECO:0000256" key="4">
    <source>
        <dbReference type="ARBA" id="ARBA00023110"/>
    </source>
</evidence>
<organism evidence="7">
    <name type="scientific">uncultured prokaryote</name>
    <dbReference type="NCBI Taxonomy" id="198431"/>
    <lineage>
        <taxon>unclassified sequences</taxon>
        <taxon>environmental samples</taxon>
    </lineage>
</organism>
<evidence type="ECO:0000256" key="3">
    <source>
        <dbReference type="ARBA" id="ARBA00022729"/>
    </source>
</evidence>
<feature type="non-terminal residue" evidence="7">
    <location>
        <position position="1"/>
    </location>
</feature>